<keyword evidence="2" id="KW-0217">Developmental protein</keyword>
<dbReference type="InterPro" id="IPR001356">
    <property type="entry name" value="HD"/>
</dbReference>
<dbReference type="GO" id="GO:0007399">
    <property type="term" value="P:nervous system development"/>
    <property type="evidence" value="ECO:0007669"/>
    <property type="project" value="UniProtKB-KW"/>
</dbReference>
<proteinExistence type="predicted"/>
<dbReference type="GO" id="GO:0000981">
    <property type="term" value="F:DNA-binding transcription factor activity, RNA polymerase II-specific"/>
    <property type="evidence" value="ECO:0007669"/>
    <property type="project" value="InterPro"/>
</dbReference>
<gene>
    <name evidence="11" type="ORF">QYM36_016419</name>
</gene>
<dbReference type="InterPro" id="IPR009057">
    <property type="entry name" value="Homeodomain-like_sf"/>
</dbReference>
<evidence type="ECO:0000256" key="4">
    <source>
        <dbReference type="ARBA" id="ARBA00023125"/>
    </source>
</evidence>
<reference evidence="11" key="1">
    <citation type="submission" date="2023-07" db="EMBL/GenBank/DDBJ databases">
        <title>Chromosome-level genome assembly of Artemia franciscana.</title>
        <authorList>
            <person name="Jo E."/>
        </authorList>
    </citation>
    <scope>NUCLEOTIDE SEQUENCE</scope>
    <source>
        <tissue evidence="11">Whole body</tissue>
    </source>
</reference>
<dbReference type="AlphaFoldDB" id="A0AA88HK65"/>
<evidence type="ECO:0000256" key="7">
    <source>
        <dbReference type="PROSITE-ProRule" id="PRU00108"/>
    </source>
</evidence>
<feature type="compositionally biased region" description="Polar residues" evidence="9">
    <location>
        <begin position="314"/>
        <end position="344"/>
    </location>
</feature>
<evidence type="ECO:0000313" key="11">
    <source>
        <dbReference type="EMBL" id="KAK2706372.1"/>
    </source>
</evidence>
<evidence type="ECO:0000256" key="3">
    <source>
        <dbReference type="ARBA" id="ARBA00022902"/>
    </source>
</evidence>
<dbReference type="PANTHER" id="PTHR45793:SF5">
    <property type="entry name" value="HOMEOTIC PROTEIN OCELLILESS"/>
    <property type="match status" value="1"/>
</dbReference>
<dbReference type="SUPFAM" id="SSF46689">
    <property type="entry name" value="Homeodomain-like"/>
    <property type="match status" value="1"/>
</dbReference>
<feature type="DNA-binding region" description="Homeobox" evidence="7">
    <location>
        <begin position="65"/>
        <end position="124"/>
    </location>
</feature>
<dbReference type="CDD" id="cd00086">
    <property type="entry name" value="homeodomain"/>
    <property type="match status" value="1"/>
</dbReference>
<dbReference type="Gene3D" id="1.10.10.60">
    <property type="entry name" value="Homeodomain-like"/>
    <property type="match status" value="1"/>
</dbReference>
<feature type="compositionally biased region" description="Low complexity" evidence="9">
    <location>
        <begin position="123"/>
        <end position="142"/>
    </location>
</feature>
<keyword evidence="5 7" id="KW-0371">Homeobox</keyword>
<dbReference type="FunFam" id="1.10.10.60:FF:000068">
    <property type="entry name" value="Orthodenticle homeobox 1"/>
    <property type="match status" value="1"/>
</dbReference>
<evidence type="ECO:0000256" key="5">
    <source>
        <dbReference type="ARBA" id="ARBA00023155"/>
    </source>
</evidence>
<evidence type="ECO:0000256" key="1">
    <source>
        <dbReference type="ARBA" id="ARBA00004123"/>
    </source>
</evidence>
<evidence type="ECO:0000256" key="8">
    <source>
        <dbReference type="RuleBase" id="RU000682"/>
    </source>
</evidence>
<protein>
    <recommendedName>
        <fullName evidence="10">Homeobox domain-containing protein</fullName>
    </recommendedName>
</protein>
<dbReference type="InterPro" id="IPR017970">
    <property type="entry name" value="Homeobox_CS"/>
</dbReference>
<feature type="compositionally biased region" description="Low complexity" evidence="9">
    <location>
        <begin position="180"/>
        <end position="201"/>
    </location>
</feature>
<evidence type="ECO:0000256" key="6">
    <source>
        <dbReference type="ARBA" id="ARBA00023242"/>
    </source>
</evidence>
<sequence length="356" mass="38773">MDSVFPSSMAFLASKANGYPMNMGMNMAAGHVGVNSLGLGMSHHPHMDTLHSVGYHTGPNNSRKQRRERTTFTRGQLDVLEALFGKTRYPDIFMREEVALKINLPESRVQVWFKNRRAKCRQQAQQQTTITNSNPSSTSATSVAKTRVKKLKTEPMSPSAQPTSTTVDKSSPREPATNQSPATSPSCTPPSSLTPSNLSQSSDANNHYPFWGTYSHMSEFHTPASACRTPYSANRTAHASSTGINPTTCYPQGYGATAAMSYYQNMGMDYITSSQFNMPVSGHGLHPAACNQISSHPYYSTQSVYTPGSGHMRTPQQAPSVHSTTPVGTAGSGMQFQNSSSSTPDYAEFDQRFQVL</sequence>
<dbReference type="PROSITE" id="PS50071">
    <property type="entry name" value="HOMEOBOX_2"/>
    <property type="match status" value="1"/>
</dbReference>
<feature type="domain" description="Homeobox" evidence="10">
    <location>
        <begin position="63"/>
        <end position="123"/>
    </location>
</feature>
<dbReference type="PANTHER" id="PTHR45793">
    <property type="entry name" value="HOMEOBOX PROTEIN"/>
    <property type="match status" value="1"/>
</dbReference>
<feature type="compositionally biased region" description="Polar residues" evidence="9">
    <location>
        <begin position="156"/>
        <end position="169"/>
    </location>
</feature>
<keyword evidence="4 7" id="KW-0238">DNA-binding</keyword>
<name>A0AA88HK65_ARTSF</name>
<keyword evidence="3" id="KW-0524">Neurogenesis</keyword>
<dbReference type="GO" id="GO:0005634">
    <property type="term" value="C:nucleus"/>
    <property type="evidence" value="ECO:0007669"/>
    <property type="project" value="UniProtKB-SubCell"/>
</dbReference>
<comment type="caution">
    <text evidence="11">The sequence shown here is derived from an EMBL/GenBank/DDBJ whole genome shotgun (WGS) entry which is preliminary data.</text>
</comment>
<evidence type="ECO:0000256" key="9">
    <source>
        <dbReference type="SAM" id="MobiDB-lite"/>
    </source>
</evidence>
<dbReference type="EMBL" id="JAVRJZ010000020">
    <property type="protein sequence ID" value="KAK2706371.1"/>
    <property type="molecule type" value="Genomic_DNA"/>
</dbReference>
<evidence type="ECO:0000313" key="12">
    <source>
        <dbReference type="Proteomes" id="UP001187531"/>
    </source>
</evidence>
<dbReference type="SMART" id="SM00389">
    <property type="entry name" value="HOX"/>
    <property type="match status" value="1"/>
</dbReference>
<comment type="subcellular location">
    <subcellularLocation>
        <location evidence="1 7 8">Nucleus</location>
    </subcellularLocation>
</comment>
<accession>A0AA88HK65</accession>
<dbReference type="EMBL" id="JAVRJZ010000020">
    <property type="protein sequence ID" value="KAK2706372.1"/>
    <property type="molecule type" value="Genomic_DNA"/>
</dbReference>
<evidence type="ECO:0000256" key="2">
    <source>
        <dbReference type="ARBA" id="ARBA00022473"/>
    </source>
</evidence>
<dbReference type="GO" id="GO:0045944">
    <property type="term" value="P:positive regulation of transcription by RNA polymerase II"/>
    <property type="evidence" value="ECO:0007669"/>
    <property type="project" value="UniProtKB-ARBA"/>
</dbReference>
<organism evidence="11 12">
    <name type="scientific">Artemia franciscana</name>
    <name type="common">Brine shrimp</name>
    <name type="synonym">Artemia sanfranciscana</name>
    <dbReference type="NCBI Taxonomy" id="6661"/>
    <lineage>
        <taxon>Eukaryota</taxon>
        <taxon>Metazoa</taxon>
        <taxon>Ecdysozoa</taxon>
        <taxon>Arthropoda</taxon>
        <taxon>Crustacea</taxon>
        <taxon>Branchiopoda</taxon>
        <taxon>Anostraca</taxon>
        <taxon>Artemiidae</taxon>
        <taxon>Artemia</taxon>
    </lineage>
</organism>
<dbReference type="Pfam" id="PF00046">
    <property type="entry name" value="Homeodomain"/>
    <property type="match status" value="1"/>
</dbReference>
<keyword evidence="6 7" id="KW-0539">Nucleus</keyword>
<feature type="region of interest" description="Disordered" evidence="9">
    <location>
        <begin position="123"/>
        <end position="201"/>
    </location>
</feature>
<feature type="region of interest" description="Disordered" evidence="9">
    <location>
        <begin position="306"/>
        <end position="345"/>
    </location>
</feature>
<evidence type="ECO:0000259" key="10">
    <source>
        <dbReference type="PROSITE" id="PS50071"/>
    </source>
</evidence>
<keyword evidence="12" id="KW-1185">Reference proteome</keyword>
<dbReference type="Proteomes" id="UP001187531">
    <property type="component" value="Unassembled WGS sequence"/>
</dbReference>
<dbReference type="GO" id="GO:0000978">
    <property type="term" value="F:RNA polymerase II cis-regulatory region sequence-specific DNA binding"/>
    <property type="evidence" value="ECO:0007669"/>
    <property type="project" value="TreeGrafter"/>
</dbReference>
<dbReference type="PROSITE" id="PS00027">
    <property type="entry name" value="HOMEOBOX_1"/>
    <property type="match status" value="1"/>
</dbReference>